<dbReference type="RefSeq" id="WP_013093333.1">
    <property type="nucleotide sequence ID" value="NC_014119.1"/>
</dbReference>
<dbReference type="KEGG" id="bge:BC1002_5631"/>
<evidence type="ECO:0000259" key="5">
    <source>
        <dbReference type="PROSITE" id="PS50977"/>
    </source>
</evidence>
<dbReference type="Pfam" id="PF00440">
    <property type="entry name" value="TetR_N"/>
    <property type="match status" value="1"/>
</dbReference>
<evidence type="ECO:0000313" key="7">
    <source>
        <dbReference type="Proteomes" id="UP000002190"/>
    </source>
</evidence>
<evidence type="ECO:0000256" key="2">
    <source>
        <dbReference type="ARBA" id="ARBA00023125"/>
    </source>
</evidence>
<accession>D5WJZ6</accession>
<dbReference type="EMBL" id="CP002015">
    <property type="protein sequence ID" value="ADG19542.1"/>
    <property type="molecule type" value="Genomic_DNA"/>
</dbReference>
<keyword evidence="3" id="KW-0804">Transcription</keyword>
<feature type="domain" description="HTH tetR-type" evidence="5">
    <location>
        <begin position="13"/>
        <end position="73"/>
    </location>
</feature>
<evidence type="ECO:0000256" key="1">
    <source>
        <dbReference type="ARBA" id="ARBA00023015"/>
    </source>
</evidence>
<dbReference type="GO" id="GO:0003677">
    <property type="term" value="F:DNA binding"/>
    <property type="evidence" value="ECO:0007669"/>
    <property type="project" value="UniProtKB-UniRule"/>
</dbReference>
<dbReference type="PANTHER" id="PTHR47506:SF1">
    <property type="entry name" value="HTH-TYPE TRANSCRIPTIONAL REGULATOR YJDC"/>
    <property type="match status" value="1"/>
</dbReference>
<dbReference type="InterPro" id="IPR009057">
    <property type="entry name" value="Homeodomain-like_sf"/>
</dbReference>
<keyword evidence="2 4" id="KW-0238">DNA-binding</keyword>
<dbReference type="SUPFAM" id="SSF48498">
    <property type="entry name" value="Tetracyclin repressor-like, C-terminal domain"/>
    <property type="match status" value="1"/>
</dbReference>
<dbReference type="PANTHER" id="PTHR47506">
    <property type="entry name" value="TRANSCRIPTIONAL REGULATORY PROTEIN"/>
    <property type="match status" value="1"/>
</dbReference>
<proteinExistence type="predicted"/>
<sequence>MNGPVRKRGRPRLLDRDVGLEIAARMFWERGYEGTSIADLTEAMGVPPPSLYATFGSKEDLYRLAVDYVSARESKQFMEALQGKMTAYDAISFYLHDAASRFTDPKRPRGCMISNAGLQRGEKCESAAQVAAARRSLAIETVKARLDRAVVEGELGSETDTEALARFYGAVVQGMSAQSCDGASKAMLNHLADIALSAWPKVQGKRRK</sequence>
<dbReference type="SUPFAM" id="SSF46689">
    <property type="entry name" value="Homeodomain-like"/>
    <property type="match status" value="1"/>
</dbReference>
<evidence type="ECO:0000256" key="3">
    <source>
        <dbReference type="ARBA" id="ARBA00023163"/>
    </source>
</evidence>
<name>D5WJZ6_PARAM</name>
<keyword evidence="1" id="KW-0805">Transcription regulation</keyword>
<dbReference type="InterPro" id="IPR001647">
    <property type="entry name" value="HTH_TetR"/>
</dbReference>
<dbReference type="GeneID" id="301096787"/>
<evidence type="ECO:0000313" key="6">
    <source>
        <dbReference type="EMBL" id="ADG19542.1"/>
    </source>
</evidence>
<dbReference type="Gene3D" id="1.10.10.60">
    <property type="entry name" value="Homeodomain-like"/>
    <property type="match status" value="1"/>
</dbReference>
<feature type="DNA-binding region" description="H-T-H motif" evidence="4">
    <location>
        <begin position="36"/>
        <end position="55"/>
    </location>
</feature>
<organism evidence="6 7">
    <name type="scientific">Paraburkholderia atlantica</name>
    <dbReference type="NCBI Taxonomy" id="2654982"/>
    <lineage>
        <taxon>Bacteria</taxon>
        <taxon>Pseudomonadati</taxon>
        <taxon>Pseudomonadota</taxon>
        <taxon>Betaproteobacteria</taxon>
        <taxon>Burkholderiales</taxon>
        <taxon>Burkholderiaceae</taxon>
        <taxon>Paraburkholderia</taxon>
    </lineage>
</organism>
<dbReference type="PROSITE" id="PS50977">
    <property type="entry name" value="HTH_TETR_2"/>
    <property type="match status" value="1"/>
</dbReference>
<dbReference type="STRING" id="640511.BC1002_5631"/>
<dbReference type="Proteomes" id="UP000002190">
    <property type="component" value="Chromosome 3"/>
</dbReference>
<gene>
    <name evidence="6" type="ordered locus">BC1002_5631</name>
</gene>
<dbReference type="InterPro" id="IPR036271">
    <property type="entry name" value="Tet_transcr_reg_TetR-rel_C_sf"/>
</dbReference>
<reference evidence="7" key="1">
    <citation type="submission" date="2010-04" db="EMBL/GenBank/DDBJ databases">
        <title>Complete sequence of chromosome 3 of Burkholderia sp. CCGE1002.</title>
        <authorList>
            <consortium name="US DOE Joint Genome Institute"/>
            <person name="Lucas S."/>
            <person name="Copeland A."/>
            <person name="Lapidus A."/>
            <person name="Cheng J.-F."/>
            <person name="Bruce D."/>
            <person name="Goodwin L."/>
            <person name="Pitluck S."/>
            <person name="Chertkov O."/>
            <person name="Detter J.C."/>
            <person name="Han C."/>
            <person name="Tapia R."/>
            <person name="Land M."/>
            <person name="Hauser L."/>
            <person name="Kyrpides N."/>
            <person name="Ovchinnikova G."/>
            <person name="Martinez-Romero E."/>
            <person name="Hernandez M.A.R."/>
            <person name="Tiedje J.M."/>
            <person name="Woyke T."/>
        </authorList>
    </citation>
    <scope>NUCLEOTIDE SEQUENCE [LARGE SCALE GENOMIC DNA]</scope>
    <source>
        <strain evidence="7">CCGE1002</strain>
    </source>
</reference>
<dbReference type="AlphaFoldDB" id="D5WJZ6"/>
<dbReference type="eggNOG" id="COG1309">
    <property type="taxonomic scope" value="Bacteria"/>
</dbReference>
<dbReference type="Gene3D" id="1.10.357.10">
    <property type="entry name" value="Tetracycline Repressor, domain 2"/>
    <property type="match status" value="1"/>
</dbReference>
<protein>
    <submittedName>
        <fullName evidence="6">Transcriptional regulator, TetR family</fullName>
    </submittedName>
</protein>
<evidence type="ECO:0000256" key="4">
    <source>
        <dbReference type="PROSITE-ProRule" id="PRU00335"/>
    </source>
</evidence>
<reference evidence="6 7" key="2">
    <citation type="journal article" date="2012" name="J. Bacteriol.">
        <title>Genome Sequences of Burkholderia sp. Strains CCGE1002 and H160, Isolated from Legume Nodules in Mexico and Brazil.</title>
        <authorList>
            <person name="Ormeno-Orrillo E."/>
            <person name="Rogel M.A."/>
            <person name="Chueire L.M."/>
            <person name="Tiedje J.M."/>
            <person name="Martinez-Romero E."/>
            <person name="Hungria M."/>
        </authorList>
    </citation>
    <scope>NUCLEOTIDE SEQUENCE [LARGE SCALE GENOMIC DNA]</scope>
    <source>
        <strain evidence="6 7">CCGE1002</strain>
    </source>
</reference>
<dbReference type="HOGENOM" id="CLU_069356_28_0_4"/>